<evidence type="ECO:0000256" key="2">
    <source>
        <dbReference type="ARBA" id="ARBA00022553"/>
    </source>
</evidence>
<dbReference type="InterPro" id="IPR006162">
    <property type="entry name" value="Ppantetheine_attach_site"/>
</dbReference>
<feature type="domain" description="Carrier" evidence="6">
    <location>
        <begin position="752"/>
        <end position="828"/>
    </location>
</feature>
<dbReference type="Gene3D" id="3.30.559.10">
    <property type="entry name" value="Chloramphenicol acetyltransferase-like domain"/>
    <property type="match status" value="2"/>
</dbReference>
<dbReference type="PROSITE" id="PS50075">
    <property type="entry name" value="CARRIER"/>
    <property type="match status" value="2"/>
</dbReference>
<dbReference type="Pfam" id="PF24895">
    <property type="entry name" value="SIDD_N"/>
    <property type="match status" value="1"/>
</dbReference>
<evidence type="ECO:0000256" key="4">
    <source>
        <dbReference type="ARBA" id="ARBA00029454"/>
    </source>
</evidence>
<proteinExistence type="inferred from homology"/>
<evidence type="ECO:0000256" key="5">
    <source>
        <dbReference type="SAM" id="MobiDB-lite"/>
    </source>
</evidence>
<feature type="region of interest" description="Disordered" evidence="5">
    <location>
        <begin position="1881"/>
        <end position="1900"/>
    </location>
</feature>
<accession>A0ABR3T534</accession>
<dbReference type="Gene3D" id="3.40.50.12780">
    <property type="entry name" value="N-terminal domain of ligase-like"/>
    <property type="match status" value="1"/>
</dbReference>
<dbReference type="InterPro" id="IPR045851">
    <property type="entry name" value="AMP-bd_C_sf"/>
</dbReference>
<dbReference type="Pfam" id="PF00668">
    <property type="entry name" value="Condensation"/>
    <property type="match status" value="2"/>
</dbReference>
<keyword evidence="1" id="KW-0596">Phosphopantetheine</keyword>
<dbReference type="PANTHER" id="PTHR45527:SF3">
    <property type="entry name" value="SIDEROPHORE SYNTHETASE (EUROFUNG)"/>
    <property type="match status" value="1"/>
</dbReference>
<dbReference type="InterPro" id="IPR036736">
    <property type="entry name" value="ACP-like_sf"/>
</dbReference>
<dbReference type="PROSITE" id="PS00012">
    <property type="entry name" value="PHOSPHOPANTETHEINE"/>
    <property type="match status" value="2"/>
</dbReference>
<dbReference type="SMART" id="SM00823">
    <property type="entry name" value="PKS_PP"/>
    <property type="match status" value="2"/>
</dbReference>
<comment type="caution">
    <text evidence="7">The sequence shown here is derived from an EMBL/GenBank/DDBJ whole genome shotgun (WGS) entry which is preliminary data.</text>
</comment>
<dbReference type="Gene3D" id="2.30.38.10">
    <property type="entry name" value="Luciferase, Domain 3"/>
    <property type="match status" value="1"/>
</dbReference>
<dbReference type="InterPro" id="IPR001242">
    <property type="entry name" value="Condensation_dom"/>
</dbReference>
<dbReference type="Gene3D" id="3.30.300.30">
    <property type="match status" value="2"/>
</dbReference>
<keyword evidence="3" id="KW-0436">Ligase</keyword>
<organism evidence="7 8">
    <name type="scientific">Diplodia intermedia</name>
    <dbReference type="NCBI Taxonomy" id="856260"/>
    <lineage>
        <taxon>Eukaryota</taxon>
        <taxon>Fungi</taxon>
        <taxon>Dikarya</taxon>
        <taxon>Ascomycota</taxon>
        <taxon>Pezizomycotina</taxon>
        <taxon>Dothideomycetes</taxon>
        <taxon>Dothideomycetes incertae sedis</taxon>
        <taxon>Botryosphaeriales</taxon>
        <taxon>Botryosphaeriaceae</taxon>
        <taxon>Diplodia</taxon>
    </lineage>
</organism>
<dbReference type="InterPro" id="IPR009081">
    <property type="entry name" value="PP-bd_ACP"/>
</dbReference>
<evidence type="ECO:0000313" key="7">
    <source>
        <dbReference type="EMBL" id="KAL1634673.1"/>
    </source>
</evidence>
<gene>
    <name evidence="7" type="ORF">SLS58_010572</name>
</gene>
<dbReference type="SUPFAM" id="SSF56801">
    <property type="entry name" value="Acetyl-CoA synthetase-like"/>
    <property type="match status" value="2"/>
</dbReference>
<dbReference type="EMBL" id="JAKEKT020000127">
    <property type="protein sequence ID" value="KAL1634673.1"/>
    <property type="molecule type" value="Genomic_DNA"/>
</dbReference>
<keyword evidence="2" id="KW-0597">Phosphoprotein</keyword>
<dbReference type="Pfam" id="PF00501">
    <property type="entry name" value="AMP-binding"/>
    <property type="match status" value="1"/>
</dbReference>
<dbReference type="PROSITE" id="PS00455">
    <property type="entry name" value="AMP_BINDING"/>
    <property type="match status" value="1"/>
</dbReference>
<comment type="similarity">
    <text evidence="4">Belongs to the NRP synthetase family.</text>
</comment>
<dbReference type="InterPro" id="IPR023213">
    <property type="entry name" value="CAT-like_dom_sf"/>
</dbReference>
<dbReference type="InterPro" id="IPR010071">
    <property type="entry name" value="AA_adenyl_dom"/>
</dbReference>
<dbReference type="InterPro" id="IPR056896">
    <property type="entry name" value="SIDD_N"/>
</dbReference>
<evidence type="ECO:0000256" key="1">
    <source>
        <dbReference type="ARBA" id="ARBA00022450"/>
    </source>
</evidence>
<dbReference type="SUPFAM" id="SSF47336">
    <property type="entry name" value="ACP-like"/>
    <property type="match status" value="2"/>
</dbReference>
<dbReference type="Gene3D" id="3.30.559.30">
    <property type="entry name" value="Nonribosomal peptide synthetase, condensation domain"/>
    <property type="match status" value="2"/>
</dbReference>
<dbReference type="CDD" id="cd05918">
    <property type="entry name" value="A_NRPS_SidN3_like"/>
    <property type="match status" value="1"/>
</dbReference>
<name>A0ABR3T534_9PEZI</name>
<protein>
    <submittedName>
        <fullName evidence="7">NRPS</fullName>
    </submittedName>
</protein>
<dbReference type="Pfam" id="PF00550">
    <property type="entry name" value="PP-binding"/>
    <property type="match status" value="2"/>
</dbReference>
<dbReference type="InterPro" id="IPR020845">
    <property type="entry name" value="AMP-binding_CS"/>
</dbReference>
<dbReference type="InterPro" id="IPR042099">
    <property type="entry name" value="ANL_N_sf"/>
</dbReference>
<evidence type="ECO:0000256" key="3">
    <source>
        <dbReference type="ARBA" id="ARBA00022598"/>
    </source>
</evidence>
<dbReference type="InterPro" id="IPR000873">
    <property type="entry name" value="AMP-dep_synth/lig_dom"/>
</dbReference>
<dbReference type="InterPro" id="IPR020806">
    <property type="entry name" value="PKS_PP-bd"/>
</dbReference>
<dbReference type="Gene3D" id="1.10.1200.10">
    <property type="entry name" value="ACP-like"/>
    <property type="match status" value="2"/>
</dbReference>
<sequence length="2113" mass="227338">MEQQRNDSPIDAGPLLDGDHGYGQQCFAAFEAPLTDPEALALDCTTADVLLLTWVLVLSRYVDISDIDFTWGYGDTVESALSAADLAFKPDDSIRSLLDAVKSARQRTLTDTASVCATGETLSFTNSKDWNLRVEVTSQDGTPGLQATWRTLFMTQYTAERYLDSTLTILHNIPSSLDSPISTILRPTTSDLAEIWRWNAELPPTIDCCMHDLIAARAASHPSALAIDAWDGQWTYAEVETLSTQLAQHLSALGLGTSQIAPLCFEKSRWTIIAVLAVLKTGAAITLTDPSQPLARLQTIAEQVSAGFILTSQQHAALGASIRPSATVVPVCAATFEQAELLTAPSPLPAVPLDALMYIIFTSGSTGKPKGVMLSHKAYGSGTLPRAAAVGYDDRSRVLDFASYAFDVAVDSMLATLAHGGCLCIPSDADRLNDLSGFIRRARVSMANLTPSVARILEPDIVPGLRSLGVGGEAVTASDVAVWGKSTRVVNGYGPSEVGVGCTTNHSAATGRPYVSIGPGTGGVMWIVDRDDHDQLVPVGAVGELLVEGPCVGEGYMGDPEKTAAAFIVDPPWLTAGFKGVEGRMGRVYKTGDLVKYDPDGSGFLVFVGRKDTQVKLRGQRVELGEVEYHLRAQLPARVRVAAEVIKPEGPGKQPMLVAFMSDPETETTQDRDAPVERISFSPEVAAIMSEMDDRLKAVLPKYMVPAAYIPINHMPALVSGKTDRKVLRQVGATMVLQDMEKSSTSVGEIQEPTTPAETSLRKTWSRVFNLPEAEIGINHSFFALGGDSVLAMKLAAAAREDGLTLNVADIFTNPKLSAMAGVAQQSTQATTDMDVAPFSMIDPSWDPAAARTEAAELCGVDASAIEDIYPCTPLQEVLMAFTARSSQSFVAQRIAAVADEPTATALAAAWESAASTSPILRTRVVQFRDHGLLQVVVRAPIAWHTSSPSLASYLAAERASPMGLNTPLSRYALVHDRTANARHFVWTIHHALYDGFSTPLLLERVARAWRRDPPPRRPSHMKHFVRYLTTSTAGGSATAAHDYWTRALAGATGPQFPALPSRTYLPTPDALAERFIAFPAFPAAARSSASSGIMPGTLIRAAWALVAAQHAGGDGDVVFGETSSGRSAPVPGAEVLEGPMIATVPVRVRVGRGAPVAEFLAGVQEDGFARLRFEHLGMQRIRRVSADAQVACEVKMGLVIQPADIEEKVGEGGDGMPRFEATDAAREALHFNSYPLMLVCSLRRDGFLAMASFDSKLVEVSLMERVLAQFETAVDQLARGGSASVGDISLLTEQDREQIWLWNRTPPAGVDQATPRLIAGHVTAGDPYPSVVVSWIVDPANIDRLMPIGAVGELVVEGPLASVDFVEDPAWLVAGSSSVPGRPGQAHRTGDLVKYKADGTIVFVAKKESQTKLQGRAVDLTEVERHLESLLPESTWAAAHIMTPGQAQEPMLVAFVDAQCQDQNTNLAKLDLAEDELPAVVASALPANLAERLLGLNKALSDVLPPYMIPEAYIPLKEMPRKPGEVDRAQLDAISSELSQDHILKLRTAFTQLRAKGIDSKPWTTKERKLQTLWARFLGIDPSNIDRDDSFFRLGGDSIMAMRLVSAARQIGFKLSVADVFRRMRLSDMANALEETDATPVETRTFAPFSALDNIDDVDAFLSQEIRPALADPSWTIKDVLPLTDPQTRDVETTIGPCRSAVQYTMLYLPASIDRARLLACCQRLVAHHEILRTVFVRQGPRFLQVILDSLTAPVVEVSADNTDASSLDAFATALFAADIDPATSDLALGAPFLKLFFIAGGQGPDSENCLAIRLSHAQYDGVSLPEVIRQIELLYADDAAAILPPSPPFSSYIHALHHTPSHRAAALTHWRTALAGSALTPPPHPSLSSSSPGRRDAKSAFVQRPCDAALQRPPDVTPATLLAAAWGLVLAARCGVRDVVFGGVGTGRGVEVDGVGLDVAAVVGPCYRYVPVRVRFGEGVVATPREVLKAVQEERAKGVPFESVGWDALREVVGGDEAGWDGSEWFESIVHHQDVDDFDEMPFAGGKARVEIANPHPESAWPVRVVSFEREGRFWYGIQADEGQMEVAEELLGEVCGAVERLVGKPDEPLF</sequence>
<dbReference type="NCBIfam" id="TIGR01733">
    <property type="entry name" value="AA-adenyl-dom"/>
    <property type="match status" value="1"/>
</dbReference>
<dbReference type="Proteomes" id="UP001521184">
    <property type="component" value="Unassembled WGS sequence"/>
</dbReference>
<feature type="domain" description="Carrier" evidence="6">
    <location>
        <begin position="1562"/>
        <end position="1638"/>
    </location>
</feature>
<evidence type="ECO:0000259" key="6">
    <source>
        <dbReference type="PROSITE" id="PS50075"/>
    </source>
</evidence>
<dbReference type="CDD" id="cd19545">
    <property type="entry name" value="FUM14_C_NRPS-like"/>
    <property type="match status" value="1"/>
</dbReference>
<evidence type="ECO:0000313" key="8">
    <source>
        <dbReference type="Proteomes" id="UP001521184"/>
    </source>
</evidence>
<dbReference type="PANTHER" id="PTHR45527">
    <property type="entry name" value="NONRIBOSOMAL PEPTIDE SYNTHETASE"/>
    <property type="match status" value="1"/>
</dbReference>
<dbReference type="SUPFAM" id="SSF52777">
    <property type="entry name" value="CoA-dependent acyltransferases"/>
    <property type="match status" value="4"/>
</dbReference>
<reference evidence="7 8" key="1">
    <citation type="journal article" date="2023" name="Plant Dis.">
        <title>First Report of Diplodia intermedia Causing Canker and Dieback Diseases on Apple Trees in Canada.</title>
        <authorList>
            <person name="Ellouze W."/>
            <person name="Ilyukhin E."/>
            <person name="Sulman M."/>
            <person name="Ali S."/>
        </authorList>
    </citation>
    <scope>NUCLEOTIDE SEQUENCE [LARGE SCALE GENOMIC DNA]</scope>
    <source>
        <strain evidence="7 8">M45-28</strain>
    </source>
</reference>
<keyword evidence="8" id="KW-1185">Reference proteome</keyword>